<feature type="compositionally biased region" description="Polar residues" evidence="1">
    <location>
        <begin position="478"/>
        <end position="494"/>
    </location>
</feature>
<organism evidence="3 4">
    <name type="scientific">Eragrostis curvula</name>
    <name type="common">weeping love grass</name>
    <dbReference type="NCBI Taxonomy" id="38414"/>
    <lineage>
        <taxon>Eukaryota</taxon>
        <taxon>Viridiplantae</taxon>
        <taxon>Streptophyta</taxon>
        <taxon>Embryophyta</taxon>
        <taxon>Tracheophyta</taxon>
        <taxon>Spermatophyta</taxon>
        <taxon>Magnoliopsida</taxon>
        <taxon>Liliopsida</taxon>
        <taxon>Poales</taxon>
        <taxon>Poaceae</taxon>
        <taxon>PACMAD clade</taxon>
        <taxon>Chloridoideae</taxon>
        <taxon>Eragrostideae</taxon>
        <taxon>Eragrostidinae</taxon>
        <taxon>Eragrostis</taxon>
    </lineage>
</organism>
<dbReference type="CDD" id="cd00167">
    <property type="entry name" value="SANT"/>
    <property type="match status" value="1"/>
</dbReference>
<feature type="compositionally biased region" description="Basic and acidic residues" evidence="1">
    <location>
        <begin position="76"/>
        <end position="85"/>
    </location>
</feature>
<proteinExistence type="predicted"/>
<comment type="caution">
    <text evidence="3">The sequence shown here is derived from an EMBL/GenBank/DDBJ whole genome shotgun (WGS) entry which is preliminary data.</text>
</comment>
<protein>
    <recommendedName>
        <fullName evidence="2">Myb-like domain-containing protein</fullName>
    </recommendedName>
</protein>
<dbReference type="Proteomes" id="UP000324897">
    <property type="component" value="Chromosome 3"/>
</dbReference>
<dbReference type="AlphaFoldDB" id="A0A5J9TIF5"/>
<reference evidence="3 4" key="1">
    <citation type="journal article" date="2019" name="Sci. Rep.">
        <title>A high-quality genome of Eragrostis curvula grass provides insights into Poaceae evolution and supports new strategies to enhance forage quality.</title>
        <authorList>
            <person name="Carballo J."/>
            <person name="Santos B.A.C.M."/>
            <person name="Zappacosta D."/>
            <person name="Garbus I."/>
            <person name="Selva J.P."/>
            <person name="Gallo C.A."/>
            <person name="Diaz A."/>
            <person name="Albertini E."/>
            <person name="Caccamo M."/>
            <person name="Echenique V."/>
        </authorList>
    </citation>
    <scope>NUCLEOTIDE SEQUENCE [LARGE SCALE GENOMIC DNA]</scope>
    <source>
        <strain evidence="4">cv. Victoria</strain>
        <tissue evidence="3">Leaf</tissue>
    </source>
</reference>
<feature type="compositionally biased region" description="Polar residues" evidence="1">
    <location>
        <begin position="26"/>
        <end position="35"/>
    </location>
</feature>
<sequence>MMRYKLPHPSILIRPAVCPGRLFQSPARSLPNQETMARIKEPSTLAAGGTPWKGRLRSHHATPQSLPPPRLSSGTKSREAAEEAHKSRKRAAPKIKRRGGSQDEDAGTARPLRRSPRLAGREPEHPIVINGAGKECKARDDQSAVTPLRRSPRFHTENKNPVTPLFPPNLQQFARNRKTHNASRKDKNQRKTYRNAAANALPSAKNLKEPSLMCQTSQDIPPQQKSANVSRRKSEDKELKADHCEVLAKKRKRGTEGRSLSESKSCQKPRSMPPDCQEVALSNGTRNLTPINGASFVVQPNIGDVILMNVKKKHEEPHGIEREGKEPFGGQDDWTKEQDMALRQAYFTARPSPHFWKRVSKLVPGRSAEECFNKIHADLSTPTPIAPRPRRGKAKFSPIGSFSLSDPELPNLLEPTVGKQKTYKQKNLAAQKTVRHLLQKHCLIDQAQEADHFSIFESSPSALQLNISFEDSPGTPHSCMNSGSPHKCSASSSARKIPFSRLKSNQDEPSPAVLKPVKNAVLHEKYINQLVRREGAKGPRRRAPGSKAAHNMKPHPKKQAGNLKAAKNALISEATDFISQFKKLQANSLANIVENSEDDENEGCSP</sequence>
<feature type="region of interest" description="Disordered" evidence="1">
    <location>
        <begin position="199"/>
        <end position="275"/>
    </location>
</feature>
<dbReference type="EMBL" id="RWGY01000039">
    <property type="protein sequence ID" value="TVU10688.1"/>
    <property type="molecule type" value="Genomic_DNA"/>
</dbReference>
<feature type="compositionally biased region" description="Polar residues" evidence="1">
    <location>
        <begin position="213"/>
        <end position="229"/>
    </location>
</feature>
<dbReference type="PROSITE" id="PS50090">
    <property type="entry name" value="MYB_LIKE"/>
    <property type="match status" value="1"/>
</dbReference>
<evidence type="ECO:0000256" key="1">
    <source>
        <dbReference type="SAM" id="MobiDB-lite"/>
    </source>
</evidence>
<evidence type="ECO:0000259" key="2">
    <source>
        <dbReference type="PROSITE" id="PS50090"/>
    </source>
</evidence>
<accession>A0A5J9TIF5</accession>
<feature type="compositionally biased region" description="Basic residues" evidence="1">
    <location>
        <begin position="86"/>
        <end position="99"/>
    </location>
</feature>
<name>A0A5J9TIF5_9POAL</name>
<evidence type="ECO:0000313" key="4">
    <source>
        <dbReference type="Proteomes" id="UP000324897"/>
    </source>
</evidence>
<feature type="region of interest" description="Disordered" evidence="1">
    <location>
        <begin position="533"/>
        <end position="562"/>
    </location>
</feature>
<feature type="domain" description="Myb-like" evidence="2">
    <location>
        <begin position="326"/>
        <end position="379"/>
    </location>
</feature>
<keyword evidence="4" id="KW-1185">Reference proteome</keyword>
<dbReference type="SUPFAM" id="SSF46689">
    <property type="entry name" value="Homeodomain-like"/>
    <property type="match status" value="1"/>
</dbReference>
<dbReference type="Gramene" id="TVU10688">
    <property type="protein sequence ID" value="TVU10688"/>
    <property type="gene ID" value="EJB05_44232"/>
</dbReference>
<evidence type="ECO:0000313" key="3">
    <source>
        <dbReference type="EMBL" id="TVU10688.1"/>
    </source>
</evidence>
<gene>
    <name evidence="3" type="ORF">EJB05_44232</name>
</gene>
<dbReference type="InterPro" id="IPR009057">
    <property type="entry name" value="Homeodomain-like_sf"/>
</dbReference>
<dbReference type="InterPro" id="IPR001005">
    <property type="entry name" value="SANT/Myb"/>
</dbReference>
<dbReference type="OrthoDB" id="552191at2759"/>
<dbReference type="Gene3D" id="1.10.10.60">
    <property type="entry name" value="Homeodomain-like"/>
    <property type="match status" value="1"/>
</dbReference>
<feature type="compositionally biased region" description="Basic residues" evidence="1">
    <location>
        <begin position="538"/>
        <end position="558"/>
    </location>
</feature>
<feature type="region of interest" description="Disordered" evidence="1">
    <location>
        <begin position="25"/>
        <end position="169"/>
    </location>
</feature>
<feature type="region of interest" description="Disordered" evidence="1">
    <location>
        <begin position="474"/>
        <end position="495"/>
    </location>
</feature>
<feature type="compositionally biased region" description="Basic and acidic residues" evidence="1">
    <location>
        <begin position="232"/>
        <end position="261"/>
    </location>
</feature>